<proteinExistence type="predicted"/>
<keyword evidence="4" id="KW-0833">Ubl conjugation pathway</keyword>
<evidence type="ECO:0000256" key="2">
    <source>
        <dbReference type="ARBA" id="ARBA00022499"/>
    </source>
</evidence>
<keyword evidence="1" id="KW-0963">Cytoplasm</keyword>
<dbReference type="Gene3D" id="3.10.20.30">
    <property type="match status" value="1"/>
</dbReference>
<reference evidence="5" key="1">
    <citation type="journal article" date="2022" name="Nat. Microbiol.">
        <title>Unique mobile elements and scalable gene flow at the prokaryote-eukaryote boundary revealed by circularized Asgard archaea genomes.</title>
        <authorList>
            <person name="Wu F."/>
            <person name="Speth D.R."/>
            <person name="Philosof A."/>
            <person name="Cremiere A."/>
            <person name="Narayanan A."/>
            <person name="Barco R.A."/>
            <person name="Connon S.A."/>
            <person name="Amend J.P."/>
            <person name="Antoshechkin I.A."/>
            <person name="Orphan V.J."/>
        </authorList>
    </citation>
    <scope>NUCLEOTIDE SEQUENCE</scope>
    <source>
        <strain evidence="5">PM71</strain>
    </source>
</reference>
<dbReference type="GO" id="GO:0034227">
    <property type="term" value="P:tRNA thio-modification"/>
    <property type="evidence" value="ECO:0007669"/>
    <property type="project" value="InterPro"/>
</dbReference>
<dbReference type="Pfam" id="PF09138">
    <property type="entry name" value="Urm1"/>
    <property type="match status" value="1"/>
</dbReference>
<keyword evidence="2" id="KW-1017">Isopeptide bond</keyword>
<dbReference type="InterPro" id="IPR015221">
    <property type="entry name" value="Urm1"/>
</dbReference>
<evidence type="ECO:0000256" key="1">
    <source>
        <dbReference type="ARBA" id="ARBA00022490"/>
    </source>
</evidence>
<dbReference type="Proteomes" id="UP001201020">
    <property type="component" value="Chromosome"/>
</dbReference>
<evidence type="ECO:0000256" key="3">
    <source>
        <dbReference type="ARBA" id="ARBA00022694"/>
    </source>
</evidence>
<accession>A0A9Y1FJA6</accession>
<keyword evidence="3" id="KW-0819">tRNA processing</keyword>
<evidence type="ECO:0000313" key="5">
    <source>
        <dbReference type="EMBL" id="UJG39912.1"/>
    </source>
</evidence>
<name>A0A9Y1FJA6_9ARCH</name>
<evidence type="ECO:0000256" key="4">
    <source>
        <dbReference type="ARBA" id="ARBA00022786"/>
    </source>
</evidence>
<gene>
    <name evidence="5" type="ORF">K9W45_08640</name>
</gene>
<dbReference type="InterPro" id="IPR016155">
    <property type="entry name" value="Mopterin_synth/thiamin_S_b"/>
</dbReference>
<dbReference type="GO" id="GO:0005737">
    <property type="term" value="C:cytoplasm"/>
    <property type="evidence" value="ECO:0007669"/>
    <property type="project" value="InterPro"/>
</dbReference>
<dbReference type="EMBL" id="CP084166">
    <property type="protein sequence ID" value="UJG39912.1"/>
    <property type="molecule type" value="Genomic_DNA"/>
</dbReference>
<organism evidence="5">
    <name type="scientific">Candidatus Heimdallarchaeum aukensis</name>
    <dbReference type="NCBI Taxonomy" id="2876573"/>
    <lineage>
        <taxon>Archaea</taxon>
        <taxon>Promethearchaeati</taxon>
        <taxon>Candidatus Heimdallarchaeota</taxon>
        <taxon>Candidatus Heimdallarchaeia (ex Rinke et al. 2021) (nom. nud.)</taxon>
        <taxon>Candidatus Heimdallarchaeales</taxon>
        <taxon>Candidatus Heimdallarchaeaceae</taxon>
        <taxon>Candidatus Heimdallarchaeum</taxon>
    </lineage>
</organism>
<dbReference type="InterPro" id="IPR012675">
    <property type="entry name" value="Beta-grasp_dom_sf"/>
</dbReference>
<protein>
    <submittedName>
        <fullName evidence="5">Uncharacterized protein</fullName>
    </submittedName>
</protein>
<dbReference type="AlphaFoldDB" id="A0A9Y1FJA6"/>
<sequence>MDIKDYASLQILFHPSIPINQKKIEKRVKKGLTIGEALIETLKESEEAFNYLVKNEKIRPGFLILNNKIELKTTGKLGSKIEGDLTIRIIPISHGG</sequence>
<dbReference type="SUPFAM" id="SSF54285">
    <property type="entry name" value="MoaD/ThiS"/>
    <property type="match status" value="1"/>
</dbReference>